<dbReference type="Proteomes" id="UP000694426">
    <property type="component" value="Unplaced"/>
</dbReference>
<dbReference type="GO" id="GO:0000077">
    <property type="term" value="P:DNA damage checkpoint signaling"/>
    <property type="evidence" value="ECO:0007669"/>
    <property type="project" value="Ensembl"/>
</dbReference>
<reference evidence="4" key="2">
    <citation type="submission" date="2025-09" db="UniProtKB">
        <authorList>
            <consortium name="Ensembl"/>
        </authorList>
    </citation>
    <scope>IDENTIFICATION</scope>
</reference>
<sequence length="376" mass="42273">MYIPTYAVHKIPRGAWSERQRGNNRHARQPGEAGGRRGAEASSGAAPCRCRKGKAVAEVAAAPSLPLGLRQGAEPSRAEPSRAVPSPPFRPLPGGGAVPSACTMHPVFQSSRRDFTFGPWRLSAARTHIMKSAQAERLAEELHMPSLPEMMFGDNILRIQHDRGFGIEFNATDALKCVNNCQGMIKVACAEEWQESRSETEHTKEVVKPYDWTYTTDYKGTLLGDTATLKVVPTTEHINTEKLKAREQIMFFEEVLLFEDELHDHGVSSLSVKIRVMPSSFFVLLRFFLRVDGVLIRMNDTRLHHEADKAYMLREYTSRESKISSLKHVPPSLFTEPNEISQYLPIKETICEKLEFPEKLEPKPEASLETKCVKSK</sequence>
<reference evidence="4" key="1">
    <citation type="submission" date="2025-08" db="UniProtKB">
        <authorList>
            <consortium name="Ensembl"/>
        </authorList>
    </citation>
    <scope>IDENTIFICATION</scope>
</reference>
<name>A0A8B9BX14_9AVES</name>
<dbReference type="GO" id="GO:0005829">
    <property type="term" value="C:cytosol"/>
    <property type="evidence" value="ECO:0007669"/>
    <property type="project" value="TreeGrafter"/>
</dbReference>
<dbReference type="InterPro" id="IPR007303">
    <property type="entry name" value="TIP41-like"/>
</dbReference>
<dbReference type="PANTHER" id="PTHR21021:SF16">
    <property type="entry name" value="TIP41-LIKE PROTEIN"/>
    <property type="match status" value="1"/>
</dbReference>
<dbReference type="InterPro" id="IPR051330">
    <property type="entry name" value="Phosphatase_reg/MetRdx"/>
</dbReference>
<dbReference type="PANTHER" id="PTHR21021">
    <property type="entry name" value="GAF/PUTATIVE CYTOSKELETAL PROTEIN"/>
    <property type="match status" value="1"/>
</dbReference>
<dbReference type="Ensembl" id="ENSABRT00000014463.1">
    <property type="protein sequence ID" value="ENSABRP00000010139.1"/>
    <property type="gene ID" value="ENSABRG00000009080.1"/>
</dbReference>
<dbReference type="Pfam" id="PF04176">
    <property type="entry name" value="TIP41"/>
    <property type="match status" value="1"/>
</dbReference>
<evidence type="ECO:0000256" key="3">
    <source>
        <dbReference type="SAM" id="MobiDB-lite"/>
    </source>
</evidence>
<protein>
    <recommendedName>
        <fullName evidence="2">TIP41-like protein</fullName>
    </recommendedName>
</protein>
<accession>A0A8B9BX14</accession>
<evidence type="ECO:0000256" key="1">
    <source>
        <dbReference type="ARBA" id="ARBA00006658"/>
    </source>
</evidence>
<dbReference type="AlphaFoldDB" id="A0A8B9BX14"/>
<comment type="similarity">
    <text evidence="1">Belongs to the TIP41 family.</text>
</comment>
<proteinExistence type="inferred from homology"/>
<feature type="region of interest" description="Disordered" evidence="3">
    <location>
        <begin position="14"/>
        <end position="46"/>
    </location>
</feature>
<feature type="region of interest" description="Disordered" evidence="3">
    <location>
        <begin position="67"/>
        <end position="87"/>
    </location>
</feature>
<evidence type="ECO:0000313" key="5">
    <source>
        <dbReference type="Proteomes" id="UP000694426"/>
    </source>
</evidence>
<evidence type="ECO:0000313" key="4">
    <source>
        <dbReference type="Ensembl" id="ENSABRP00000010139.1"/>
    </source>
</evidence>
<keyword evidence="5" id="KW-1185">Reference proteome</keyword>
<dbReference type="GeneTree" id="ENSGT00390000006659"/>
<evidence type="ECO:0000256" key="2">
    <source>
        <dbReference type="ARBA" id="ARBA00018951"/>
    </source>
</evidence>
<dbReference type="GO" id="GO:0031929">
    <property type="term" value="P:TOR signaling"/>
    <property type="evidence" value="ECO:0007669"/>
    <property type="project" value="TreeGrafter"/>
</dbReference>
<dbReference type="GO" id="GO:0004864">
    <property type="term" value="F:protein phosphatase inhibitor activity"/>
    <property type="evidence" value="ECO:0007669"/>
    <property type="project" value="Ensembl"/>
</dbReference>
<organism evidence="4 5">
    <name type="scientific">Anser brachyrhynchus</name>
    <name type="common">Pink-footed goose</name>
    <dbReference type="NCBI Taxonomy" id="132585"/>
    <lineage>
        <taxon>Eukaryota</taxon>
        <taxon>Metazoa</taxon>
        <taxon>Chordata</taxon>
        <taxon>Craniata</taxon>
        <taxon>Vertebrata</taxon>
        <taxon>Euteleostomi</taxon>
        <taxon>Archelosauria</taxon>
        <taxon>Archosauria</taxon>
        <taxon>Dinosauria</taxon>
        <taxon>Saurischia</taxon>
        <taxon>Theropoda</taxon>
        <taxon>Coelurosauria</taxon>
        <taxon>Aves</taxon>
        <taxon>Neognathae</taxon>
        <taxon>Galloanserae</taxon>
        <taxon>Anseriformes</taxon>
        <taxon>Anatidae</taxon>
        <taxon>Anserinae</taxon>
        <taxon>Anser</taxon>
    </lineage>
</organism>
<gene>
    <name evidence="4" type="primary">TIPRL</name>
</gene>